<protein>
    <submittedName>
        <fullName evidence="7">Molybdate ABC transporter substrate-binding protein</fullName>
    </submittedName>
</protein>
<feature type="chain" id="PRO_5038888492" evidence="6">
    <location>
        <begin position="26"/>
        <end position="279"/>
    </location>
</feature>
<keyword evidence="4 6" id="KW-0732">Signal</keyword>
<dbReference type="AlphaFoldDB" id="A0A7Y3ST59"/>
<dbReference type="GO" id="GO:0030973">
    <property type="term" value="F:molybdate ion binding"/>
    <property type="evidence" value="ECO:0007669"/>
    <property type="project" value="UniProtKB-ARBA"/>
</dbReference>
<dbReference type="Proteomes" id="UP000531659">
    <property type="component" value="Unassembled WGS sequence"/>
</dbReference>
<evidence type="ECO:0000256" key="2">
    <source>
        <dbReference type="ARBA" id="ARBA00022505"/>
    </source>
</evidence>
<accession>A0A7Y3ST59</accession>
<dbReference type="GO" id="GO:0015689">
    <property type="term" value="P:molybdate ion transport"/>
    <property type="evidence" value="ECO:0007669"/>
    <property type="project" value="InterPro"/>
</dbReference>
<dbReference type="Gene3D" id="3.40.190.10">
    <property type="entry name" value="Periplasmic binding protein-like II"/>
    <property type="match status" value="2"/>
</dbReference>
<dbReference type="CDD" id="cd13537">
    <property type="entry name" value="PBP2_YvgL_like"/>
    <property type="match status" value="1"/>
</dbReference>
<dbReference type="GO" id="GO:0046872">
    <property type="term" value="F:metal ion binding"/>
    <property type="evidence" value="ECO:0007669"/>
    <property type="project" value="UniProtKB-KW"/>
</dbReference>
<dbReference type="InterPro" id="IPR041879">
    <property type="entry name" value="YvgL-like_PBP2"/>
</dbReference>
<feature type="binding site" evidence="5">
    <location>
        <position position="194"/>
    </location>
    <ligand>
        <name>molybdate</name>
        <dbReference type="ChEBI" id="CHEBI:36264"/>
    </ligand>
</feature>
<dbReference type="PANTHER" id="PTHR30632:SF0">
    <property type="entry name" value="SULFATE-BINDING PROTEIN"/>
    <property type="match status" value="1"/>
</dbReference>
<sequence length="279" mass="30278">MYRGKKMKKRVSFVLTMFLVTFTLAMTGCAQKAKTAETPVQPAAQKSVTLTISAAASLTEAMGEIKTLYKKEKPNVTINYNFGSSGILQQQIEQGANADLFFSAATKQMTELAKKGLLIDSTKVNLLGNTVVLITKSDSTLGIKDFKDLKNSNIKKIALGESKTVPVGQYSEEILTSLKILDKVKAKAVYGKDVKEVLSWVESGDADAGVVYGTDAKTSKKVKVVAVAGKKLYKKPVVYPVAVIKASKNIDDTKAFLKYLSSDKAKAVFVKYGFSFLVK</sequence>
<organism evidence="7 8">
    <name type="scientific">Clostridium estertheticum</name>
    <dbReference type="NCBI Taxonomy" id="238834"/>
    <lineage>
        <taxon>Bacteria</taxon>
        <taxon>Bacillati</taxon>
        <taxon>Bacillota</taxon>
        <taxon>Clostridia</taxon>
        <taxon>Eubacteriales</taxon>
        <taxon>Clostridiaceae</taxon>
        <taxon>Clostridium</taxon>
    </lineage>
</organism>
<feature type="binding site" evidence="5">
    <location>
        <position position="57"/>
    </location>
    <ligand>
        <name>molybdate</name>
        <dbReference type="ChEBI" id="CHEBI:36264"/>
    </ligand>
</feature>
<dbReference type="GO" id="GO:1901359">
    <property type="term" value="F:tungstate binding"/>
    <property type="evidence" value="ECO:0007669"/>
    <property type="project" value="UniProtKB-ARBA"/>
</dbReference>
<evidence type="ECO:0000256" key="6">
    <source>
        <dbReference type="SAM" id="SignalP"/>
    </source>
</evidence>
<proteinExistence type="inferred from homology"/>
<dbReference type="Pfam" id="PF13531">
    <property type="entry name" value="SBP_bac_11"/>
    <property type="match status" value="1"/>
</dbReference>
<keyword evidence="2 5" id="KW-0500">Molybdenum</keyword>
<name>A0A7Y3ST59_9CLOT</name>
<dbReference type="NCBIfam" id="TIGR01256">
    <property type="entry name" value="modA"/>
    <property type="match status" value="1"/>
</dbReference>
<comment type="caution">
    <text evidence="7">The sequence shown here is derived from an EMBL/GenBank/DDBJ whole genome shotgun (WGS) entry which is preliminary data.</text>
</comment>
<feature type="binding site" evidence="5">
    <location>
        <position position="212"/>
    </location>
    <ligand>
        <name>molybdate</name>
        <dbReference type="ChEBI" id="CHEBI:36264"/>
    </ligand>
</feature>
<dbReference type="PROSITE" id="PS51257">
    <property type="entry name" value="PROKAR_LIPOPROTEIN"/>
    <property type="match status" value="1"/>
</dbReference>
<evidence type="ECO:0000256" key="5">
    <source>
        <dbReference type="PIRSR" id="PIRSR004846-1"/>
    </source>
</evidence>
<dbReference type="InterPro" id="IPR005950">
    <property type="entry name" value="ModA"/>
</dbReference>
<dbReference type="EMBL" id="JABEYB010000001">
    <property type="protein sequence ID" value="NNU74635.1"/>
    <property type="molecule type" value="Genomic_DNA"/>
</dbReference>
<evidence type="ECO:0000313" key="7">
    <source>
        <dbReference type="EMBL" id="NNU74635.1"/>
    </source>
</evidence>
<gene>
    <name evidence="7" type="primary">modA</name>
    <name evidence="7" type="ORF">HLQ16_01585</name>
</gene>
<comment type="similarity">
    <text evidence="1">Belongs to the bacterial solute-binding protein ModA family.</text>
</comment>
<evidence type="ECO:0000256" key="4">
    <source>
        <dbReference type="ARBA" id="ARBA00022729"/>
    </source>
</evidence>
<dbReference type="InterPro" id="IPR050682">
    <property type="entry name" value="ModA/WtpA"/>
</dbReference>
<dbReference type="PIRSF" id="PIRSF004846">
    <property type="entry name" value="ModA"/>
    <property type="match status" value="1"/>
</dbReference>
<evidence type="ECO:0000256" key="1">
    <source>
        <dbReference type="ARBA" id="ARBA00009175"/>
    </source>
</evidence>
<keyword evidence="3 5" id="KW-0479">Metal-binding</keyword>
<feature type="signal peptide" evidence="6">
    <location>
        <begin position="1"/>
        <end position="25"/>
    </location>
</feature>
<dbReference type="FunFam" id="3.40.190.10:FF:000035">
    <property type="entry name" value="Molybdate ABC transporter substrate-binding protein"/>
    <property type="match status" value="1"/>
</dbReference>
<evidence type="ECO:0000313" key="8">
    <source>
        <dbReference type="Proteomes" id="UP000531659"/>
    </source>
</evidence>
<evidence type="ECO:0000256" key="3">
    <source>
        <dbReference type="ARBA" id="ARBA00022723"/>
    </source>
</evidence>
<dbReference type="PANTHER" id="PTHR30632">
    <property type="entry name" value="MOLYBDATE-BINDING PERIPLASMIC PROTEIN"/>
    <property type="match status" value="1"/>
</dbReference>
<dbReference type="SUPFAM" id="SSF53850">
    <property type="entry name" value="Periplasmic binding protein-like II"/>
    <property type="match status" value="1"/>
</dbReference>
<feature type="binding site" evidence="5">
    <location>
        <position position="85"/>
    </location>
    <ligand>
        <name>molybdate</name>
        <dbReference type="ChEBI" id="CHEBI:36264"/>
    </ligand>
</feature>
<reference evidence="7 8" key="1">
    <citation type="submission" date="2020-05" db="EMBL/GenBank/DDBJ databases">
        <title>Complete genome of Clostridium estertheticum subspecies estertheticum, isolated from Vacuum packed lamb meat from New Zealand imported to Switzerland.</title>
        <authorList>
            <person name="Wambui J."/>
            <person name="Stevens M.J.A."/>
            <person name="Stephan R."/>
        </authorList>
    </citation>
    <scope>NUCLEOTIDE SEQUENCE [LARGE SCALE GENOMIC DNA]</scope>
    <source>
        <strain evidence="7 8">CEST001</strain>
    </source>
</reference>